<dbReference type="PANTHER" id="PTHR13947">
    <property type="entry name" value="GNAT FAMILY N-ACETYLTRANSFERASE"/>
    <property type="match status" value="1"/>
</dbReference>
<evidence type="ECO:0000256" key="1">
    <source>
        <dbReference type="ARBA" id="ARBA00022679"/>
    </source>
</evidence>
<proteinExistence type="predicted"/>
<evidence type="ECO:0000313" key="5">
    <source>
        <dbReference type="Proteomes" id="UP000249645"/>
    </source>
</evidence>
<feature type="transmembrane region" description="Helical" evidence="2">
    <location>
        <begin position="51"/>
        <end position="70"/>
    </location>
</feature>
<feature type="domain" description="N-acetyltransferase" evidence="3">
    <location>
        <begin position="1"/>
        <end position="150"/>
    </location>
</feature>
<accession>A0A2W5GEF9</accession>
<keyword evidence="2" id="KW-0812">Transmembrane</keyword>
<dbReference type="InterPro" id="IPR050769">
    <property type="entry name" value="NAT_camello-type"/>
</dbReference>
<dbReference type="GO" id="GO:0008080">
    <property type="term" value="F:N-acetyltransferase activity"/>
    <property type="evidence" value="ECO:0007669"/>
    <property type="project" value="InterPro"/>
</dbReference>
<keyword evidence="2" id="KW-1133">Transmembrane helix</keyword>
<evidence type="ECO:0000259" key="3">
    <source>
        <dbReference type="PROSITE" id="PS51186"/>
    </source>
</evidence>
<dbReference type="AlphaFoldDB" id="A0A2W5GEF9"/>
<keyword evidence="1 4" id="KW-0808">Transferase</keyword>
<gene>
    <name evidence="4" type="ORF">DI598_19300</name>
</gene>
<dbReference type="CDD" id="cd04301">
    <property type="entry name" value="NAT_SF"/>
    <property type="match status" value="1"/>
</dbReference>
<organism evidence="4 5">
    <name type="scientific">Pseudopedobacter saltans</name>
    <dbReference type="NCBI Taxonomy" id="151895"/>
    <lineage>
        <taxon>Bacteria</taxon>
        <taxon>Pseudomonadati</taxon>
        <taxon>Bacteroidota</taxon>
        <taxon>Sphingobacteriia</taxon>
        <taxon>Sphingobacteriales</taxon>
        <taxon>Sphingobacteriaceae</taxon>
        <taxon>Pseudopedobacter</taxon>
    </lineage>
</organism>
<dbReference type="PROSITE" id="PS51186">
    <property type="entry name" value="GNAT"/>
    <property type="match status" value="1"/>
</dbReference>
<dbReference type="PANTHER" id="PTHR13947:SF37">
    <property type="entry name" value="LD18367P"/>
    <property type="match status" value="1"/>
</dbReference>
<keyword evidence="2" id="KW-0472">Membrane</keyword>
<dbReference type="Pfam" id="PF00583">
    <property type="entry name" value="Acetyltransf_1"/>
    <property type="match status" value="1"/>
</dbReference>
<evidence type="ECO:0000256" key="2">
    <source>
        <dbReference type="SAM" id="Phobius"/>
    </source>
</evidence>
<name>A0A2W5GEF9_9SPHI</name>
<dbReference type="Proteomes" id="UP000249645">
    <property type="component" value="Unassembled WGS sequence"/>
</dbReference>
<dbReference type="Gene3D" id="3.40.630.30">
    <property type="match status" value="1"/>
</dbReference>
<dbReference type="InterPro" id="IPR000182">
    <property type="entry name" value="GNAT_dom"/>
</dbReference>
<dbReference type="EMBL" id="QFOI01000605">
    <property type="protein sequence ID" value="PZP40529.1"/>
    <property type="molecule type" value="Genomic_DNA"/>
</dbReference>
<feature type="non-terminal residue" evidence="4">
    <location>
        <position position="150"/>
    </location>
</feature>
<evidence type="ECO:0000313" key="4">
    <source>
        <dbReference type="EMBL" id="PZP40529.1"/>
    </source>
</evidence>
<dbReference type="InterPro" id="IPR016181">
    <property type="entry name" value="Acyl_CoA_acyltransferase"/>
</dbReference>
<dbReference type="SUPFAM" id="SSF55729">
    <property type="entry name" value="Acyl-CoA N-acyltransferases (Nat)"/>
    <property type="match status" value="1"/>
</dbReference>
<protein>
    <submittedName>
        <fullName evidence="4">GNAT family N-acetyltransferase</fullName>
    </submittedName>
</protein>
<reference evidence="4 5" key="1">
    <citation type="submission" date="2017-11" db="EMBL/GenBank/DDBJ databases">
        <title>Infants hospitalized years apart are colonized by the same room-sourced microbial strains.</title>
        <authorList>
            <person name="Brooks B."/>
            <person name="Olm M.R."/>
            <person name="Firek B.A."/>
            <person name="Baker R."/>
            <person name="Thomas B.C."/>
            <person name="Morowitz M.J."/>
            <person name="Banfield J.F."/>
        </authorList>
    </citation>
    <scope>NUCLEOTIDE SEQUENCE [LARGE SCALE GENOMIC DNA]</scope>
    <source>
        <strain evidence="4">S2_009_000_R2_76</strain>
    </source>
</reference>
<comment type="caution">
    <text evidence="4">The sequence shown here is derived from an EMBL/GenBank/DDBJ whole genome shotgun (WGS) entry which is preliminary data.</text>
</comment>
<sequence length="150" mass="16996">MEIRKLGNIDSTQVINLILPIQQNEFGVNVTLEDQPDLENIDQYYTAKGGIFLGAFIDNVLVGTVAFLNIGHHSAALRKMFVNKSFRGKEFGIAKQLLDSLEIECKKINIENIYLGTVDILKASHRFYEKNGFTLLNRSELPSYFPLMQV</sequence>